<dbReference type="Gene3D" id="3.40.50.720">
    <property type="entry name" value="NAD(P)-binding Rossmann-like Domain"/>
    <property type="match status" value="2"/>
</dbReference>
<sequence length="785" mass="85952">MTLDYVQYLVYSFAEFTSYLQTSPRPTQALQNLRMVKVVVAGGSGQVAREIVDALVATKKHDITVFSRGPAPTAVVPSDVKWQAIDYNDKEALVEALRGTHTILSFVQLLSDPNQTAQKNLIDAAISAGVKRFAPSEYGSRGLDNMAWWDGKQKVREYLSEVNKKETVIEYTLFQPGLFLDYLAFPHKTSKYVDPLQTVFDFQNRRALVVDGHEDVTMTFTTVADTAAVVARAVGHDGKWPTTGGIRGNRVSISQLLEIGCPFAVEKVKLEDLVAGELKASWGLEAVHKAVSDDKAQALLKMVCIGTLLSSSKGAWDSSDEMNELFPEFKFTPIEEFLSKAVELVSLIWEQVVQLAVLRIGLSDAENWSILGIEERINVRRRAQISPALMFPMRRTGDANKQLSTIAEAPEELVTCTAWYNKQLFLHYSPAGKMTTPLGIALVGGGIFIKEQHLPAVDACPLLSAKAVWSRSLKSAEETAKLLADAGTKVDVYSSESGPDKSYDDLLKRDDISGLILALPIMDQPAFIKKALSAGKHVLAEKPIAKDLNTAIDLIEYYKKVSKETKATLAIAENFRFVKGFPYAAAEIKKLGRITSFVVRIHSMVPSDNKYYKTPWRTTPEYQGGFLLDGGVHYSAGLRKLLGEEDTVASVSALTSLVMSHLPPIDTVTAILKTKSGVVGSYTHSVGSTFKAFDFHVACEHGYVEAGPDKVVTVRGLGGDAKTEEKTFEKSSGVKEEVQAWAEALVSGKPHPEQTPELALGDLELLVAMFTSGDKDGAKQQLAHQ</sequence>
<evidence type="ECO:0000256" key="1">
    <source>
        <dbReference type="ARBA" id="ARBA00005725"/>
    </source>
</evidence>
<organism evidence="7 8">
    <name type="scientific">Xylaria flabelliformis</name>
    <dbReference type="NCBI Taxonomy" id="2512241"/>
    <lineage>
        <taxon>Eukaryota</taxon>
        <taxon>Fungi</taxon>
        <taxon>Dikarya</taxon>
        <taxon>Ascomycota</taxon>
        <taxon>Pezizomycotina</taxon>
        <taxon>Sordariomycetes</taxon>
        <taxon>Xylariomycetidae</taxon>
        <taxon>Xylariales</taxon>
        <taxon>Xylariaceae</taxon>
        <taxon>Xylaria</taxon>
    </lineage>
</organism>
<evidence type="ECO:0008006" key="9">
    <source>
        <dbReference type="Google" id="ProtNLM"/>
    </source>
</evidence>
<dbReference type="GO" id="GO:0016491">
    <property type="term" value="F:oxidoreductase activity"/>
    <property type="evidence" value="ECO:0007669"/>
    <property type="project" value="UniProtKB-KW"/>
</dbReference>
<evidence type="ECO:0000313" key="7">
    <source>
        <dbReference type="EMBL" id="TRX95766.1"/>
    </source>
</evidence>
<keyword evidence="2" id="KW-0521">NADP</keyword>
<evidence type="ECO:0000259" key="6">
    <source>
        <dbReference type="Pfam" id="PF05368"/>
    </source>
</evidence>
<dbReference type="InterPro" id="IPR004104">
    <property type="entry name" value="Gfo/Idh/MocA-like_OxRdtase_C"/>
</dbReference>
<dbReference type="Gene3D" id="3.90.25.10">
    <property type="entry name" value="UDP-galactose 4-epimerase, domain 1"/>
    <property type="match status" value="1"/>
</dbReference>
<dbReference type="Gene3D" id="3.30.360.10">
    <property type="entry name" value="Dihydrodipicolinate Reductase, domain 2"/>
    <property type="match status" value="1"/>
</dbReference>
<dbReference type="PANTHER" id="PTHR47706">
    <property type="entry name" value="NMRA-LIKE FAMILY PROTEIN"/>
    <property type="match status" value="1"/>
</dbReference>
<dbReference type="AlphaFoldDB" id="A0A553I6D9"/>
<dbReference type="InterPro" id="IPR036291">
    <property type="entry name" value="NAD(P)-bd_dom_sf"/>
</dbReference>
<dbReference type="PANTHER" id="PTHR47706:SF4">
    <property type="entry name" value="NMRA-LIKE DOMAIN-CONTAINING PROTEIN"/>
    <property type="match status" value="1"/>
</dbReference>
<dbReference type="Pfam" id="PF02894">
    <property type="entry name" value="GFO_IDH_MocA_C"/>
    <property type="match status" value="1"/>
</dbReference>
<feature type="domain" description="Gfo/Idh/MocA-like oxidoreductase N-terminal" evidence="4">
    <location>
        <begin position="439"/>
        <end position="562"/>
    </location>
</feature>
<protein>
    <recommendedName>
        <fullName evidence="9">NmrA-like domain-containing protein</fullName>
    </recommendedName>
</protein>
<evidence type="ECO:0000256" key="3">
    <source>
        <dbReference type="ARBA" id="ARBA00023002"/>
    </source>
</evidence>
<comment type="similarity">
    <text evidence="1">Belongs to the NmrA-type oxidoreductase family. Isoflavone reductase subfamily.</text>
</comment>
<dbReference type="SUPFAM" id="SSF55347">
    <property type="entry name" value="Glyceraldehyde-3-phosphate dehydrogenase-like, C-terminal domain"/>
    <property type="match status" value="1"/>
</dbReference>
<dbReference type="Pfam" id="PF01408">
    <property type="entry name" value="GFO_IDH_MocA"/>
    <property type="match status" value="1"/>
</dbReference>
<dbReference type="SUPFAM" id="SSF51735">
    <property type="entry name" value="NAD(P)-binding Rossmann-fold domains"/>
    <property type="match status" value="2"/>
</dbReference>
<dbReference type="InterPro" id="IPR051609">
    <property type="entry name" value="NmrA/Isoflavone_reductase-like"/>
</dbReference>
<dbReference type="GO" id="GO:0000166">
    <property type="term" value="F:nucleotide binding"/>
    <property type="evidence" value="ECO:0007669"/>
    <property type="project" value="InterPro"/>
</dbReference>
<proteinExistence type="inferred from homology"/>
<evidence type="ECO:0000256" key="2">
    <source>
        <dbReference type="ARBA" id="ARBA00022857"/>
    </source>
</evidence>
<dbReference type="OrthoDB" id="64915at2759"/>
<feature type="domain" description="Gfo/Idh/MocA-like oxidoreductase C-terminal" evidence="5">
    <location>
        <begin position="590"/>
        <end position="772"/>
    </location>
</feature>
<dbReference type="InterPro" id="IPR008030">
    <property type="entry name" value="NmrA-like"/>
</dbReference>
<evidence type="ECO:0000313" key="8">
    <source>
        <dbReference type="Proteomes" id="UP000319160"/>
    </source>
</evidence>
<comment type="caution">
    <text evidence="7">The sequence shown here is derived from an EMBL/GenBank/DDBJ whole genome shotgun (WGS) entry which is preliminary data.</text>
</comment>
<keyword evidence="3" id="KW-0560">Oxidoreductase</keyword>
<dbReference type="Proteomes" id="UP000319160">
    <property type="component" value="Unassembled WGS sequence"/>
</dbReference>
<reference evidence="8" key="1">
    <citation type="submission" date="2019-06" db="EMBL/GenBank/DDBJ databases">
        <title>Draft genome sequence of the griseofulvin-producing fungus Xylaria cubensis strain G536.</title>
        <authorList>
            <person name="Mead M.E."/>
            <person name="Raja H.A."/>
            <person name="Steenwyk J.L."/>
            <person name="Knowles S.L."/>
            <person name="Oberlies N.H."/>
            <person name="Rokas A."/>
        </authorList>
    </citation>
    <scope>NUCLEOTIDE SEQUENCE [LARGE SCALE GENOMIC DNA]</scope>
    <source>
        <strain evidence="8">G536</strain>
    </source>
</reference>
<dbReference type="Pfam" id="PF05368">
    <property type="entry name" value="NmrA"/>
    <property type="match status" value="1"/>
</dbReference>
<evidence type="ECO:0000259" key="5">
    <source>
        <dbReference type="Pfam" id="PF02894"/>
    </source>
</evidence>
<gene>
    <name evidence="7" type="ORF">FHL15_003320</name>
</gene>
<keyword evidence="8" id="KW-1185">Reference proteome</keyword>
<evidence type="ECO:0000259" key="4">
    <source>
        <dbReference type="Pfam" id="PF01408"/>
    </source>
</evidence>
<name>A0A553I6D9_9PEZI</name>
<accession>A0A553I6D9</accession>
<feature type="domain" description="NmrA-like" evidence="6">
    <location>
        <begin position="37"/>
        <end position="338"/>
    </location>
</feature>
<dbReference type="InterPro" id="IPR000683">
    <property type="entry name" value="Gfo/Idh/MocA-like_OxRdtase_N"/>
</dbReference>
<dbReference type="STRING" id="2512241.A0A553I6D9"/>
<dbReference type="EMBL" id="VFLP01000014">
    <property type="protein sequence ID" value="TRX95766.1"/>
    <property type="molecule type" value="Genomic_DNA"/>
</dbReference>